<dbReference type="AlphaFoldDB" id="A0A098E5L7"/>
<dbReference type="KEGG" id="ota:OT_ostta18g00650"/>
<name>A0A098E5L7_OSTTA</name>
<evidence type="ECO:0000313" key="1">
    <source>
        <dbReference type="EMBL" id="CEG00702.1"/>
    </source>
</evidence>
<reference evidence="1 2" key="2">
    <citation type="journal article" date="2014" name="BMC Genomics">
        <title>An improved genome of the model marine alga Ostreococcus tauri unfolds by assessing Illumina de novo assemblies.</title>
        <authorList>
            <person name="Blanc-Mathieu R."/>
            <person name="Verhelst B."/>
            <person name="Derelle E."/>
            <person name="Rombauts S."/>
            <person name="Bouget F.Y."/>
            <person name="Carre I."/>
            <person name="Chateau A."/>
            <person name="Eyre-Walker A."/>
            <person name="Grimsley N."/>
            <person name="Moreau H."/>
            <person name="Piegu B."/>
            <person name="Rivals E."/>
            <person name="Schackwitz W."/>
            <person name="Van de Peer Y."/>
            <person name="Piganeau G."/>
        </authorList>
    </citation>
    <scope>NUCLEOTIDE SEQUENCE [LARGE SCALE GENOMIC DNA]</scope>
    <source>
        <strain evidence="2">OTTH 0595 / CCAP 157/2 / RCC745</strain>
    </source>
</reference>
<reference evidence="2" key="1">
    <citation type="journal article" date="2006" name="Proc. Natl. Acad. Sci. U.S.A.">
        <title>Genome analysis of the smallest free-living eukaryote Ostreococcus tauri unveils many unique features.</title>
        <authorList>
            <person name="Derelle E."/>
            <person name="Ferraz C."/>
            <person name="Rombauts S."/>
            <person name="Rouze P."/>
            <person name="Worden A.Z."/>
            <person name="Robbens S."/>
            <person name="Partensky F."/>
            <person name="Degroeve S."/>
            <person name="Echeynie S."/>
            <person name="Cooke R."/>
            <person name="Saeys Y."/>
            <person name="Wuyts J."/>
            <person name="Jabbari K."/>
            <person name="Bowler C."/>
            <person name="Panaud O."/>
            <person name="Piegu B."/>
            <person name="Ball S.G."/>
            <person name="Ral J.-P."/>
            <person name="Bouget F.-Y."/>
            <person name="Piganeau G."/>
            <person name="De Baets B."/>
            <person name="Picard A."/>
            <person name="Delseny M."/>
            <person name="Demaille J."/>
            <person name="Van de Peer Y."/>
            <person name="Moreau H."/>
        </authorList>
    </citation>
    <scope>NUCLEOTIDE SEQUENCE [LARGE SCALE GENOMIC DNA]</scope>
    <source>
        <strain evidence="2">OTTH 0595 / CCAP 157/2 / RCC745</strain>
    </source>
</reference>
<dbReference type="Proteomes" id="UP000009170">
    <property type="component" value="Unassembled WGS sequence"/>
</dbReference>
<evidence type="ECO:0000313" key="2">
    <source>
        <dbReference type="Proteomes" id="UP000009170"/>
    </source>
</evidence>
<gene>
    <name evidence="1" type="ORF">OT_ostta18g00650</name>
</gene>
<comment type="caution">
    <text evidence="1">The sequence shown here is derived from an EMBL/GenBank/DDBJ whole genome shotgun (WGS) entry which is preliminary data.</text>
</comment>
<dbReference type="EMBL" id="CAID01000018">
    <property type="protein sequence ID" value="CEG00702.1"/>
    <property type="molecule type" value="Genomic_DNA"/>
</dbReference>
<protein>
    <submittedName>
        <fullName evidence="1">Unnamed product</fullName>
    </submittedName>
</protein>
<dbReference type="RefSeq" id="XP_022840531.1">
    <property type="nucleotide sequence ID" value="XM_022983014.1"/>
</dbReference>
<organism evidence="1 2">
    <name type="scientific">Ostreococcus tauri</name>
    <name type="common">Marine green alga</name>
    <dbReference type="NCBI Taxonomy" id="70448"/>
    <lineage>
        <taxon>Eukaryota</taxon>
        <taxon>Viridiplantae</taxon>
        <taxon>Chlorophyta</taxon>
        <taxon>Mamiellophyceae</taxon>
        <taxon>Mamiellales</taxon>
        <taxon>Bathycoccaceae</taxon>
        <taxon>Ostreococcus</taxon>
    </lineage>
</organism>
<accession>A0A098E5L7</accession>
<dbReference type="GeneID" id="9838274"/>
<proteinExistence type="predicted"/>
<dbReference type="InParanoid" id="A0A098E5L7"/>
<sequence length="47" mass="5582">MEFYPRGAPRVDRAKRRLGRSSWMRALGRARVDERYPRVITCGFKLV</sequence>
<keyword evidence="2" id="KW-1185">Reference proteome</keyword>